<evidence type="ECO:0000313" key="3">
    <source>
        <dbReference type="Proteomes" id="UP000199437"/>
    </source>
</evidence>
<evidence type="ECO:0000256" key="1">
    <source>
        <dbReference type="SAM" id="Phobius"/>
    </source>
</evidence>
<protein>
    <submittedName>
        <fullName evidence="2">Uncharacterized protein</fullName>
    </submittedName>
</protein>
<accession>A0A1I0QQP9</accession>
<dbReference type="GeneID" id="99987261"/>
<keyword evidence="3" id="KW-1185">Reference proteome</keyword>
<dbReference type="AlphaFoldDB" id="A0A1I0QQP9"/>
<dbReference type="RefSeq" id="WP_090258966.1">
    <property type="nucleotide sequence ID" value="NZ_FOIR01000002.1"/>
</dbReference>
<keyword evidence="1" id="KW-0472">Membrane</keyword>
<name>A0A1I0QQP9_9BACT</name>
<dbReference type="OrthoDB" id="662673at2"/>
<feature type="transmembrane region" description="Helical" evidence="1">
    <location>
        <begin position="189"/>
        <end position="208"/>
    </location>
</feature>
<sequence>MSLSKDQIDQIKAFIHSRGFKHIEVETEILDHVASAVEKKLEENPKKSLEKAIQEVHASFGVFGFAGFEEVIIGQVIKQLRKEVINAIYNYFTSWKLLIISALILVGYSFNSLIHQIGITENYQLTMYLVGIIACIYSLVCIYPISKKWHKKSITIGHLGAYCAFTFTLFAQSSGIALNYLQETTPDSITHLFPIFFAITVLSALVYVDAAKACYHRTYEQYLRFID</sequence>
<dbReference type="EMBL" id="FOIR01000002">
    <property type="protein sequence ID" value="SEW29583.1"/>
    <property type="molecule type" value="Genomic_DNA"/>
</dbReference>
<proteinExistence type="predicted"/>
<keyword evidence="1" id="KW-1133">Transmembrane helix</keyword>
<organism evidence="2 3">
    <name type="scientific">Roseivirga pacifica</name>
    <dbReference type="NCBI Taxonomy" id="1267423"/>
    <lineage>
        <taxon>Bacteria</taxon>
        <taxon>Pseudomonadati</taxon>
        <taxon>Bacteroidota</taxon>
        <taxon>Cytophagia</taxon>
        <taxon>Cytophagales</taxon>
        <taxon>Roseivirgaceae</taxon>
        <taxon>Roseivirga</taxon>
    </lineage>
</organism>
<feature type="transmembrane region" description="Helical" evidence="1">
    <location>
        <begin position="125"/>
        <end position="145"/>
    </location>
</feature>
<dbReference type="STRING" id="1267423.SAMN05216290_2567"/>
<feature type="transmembrane region" description="Helical" evidence="1">
    <location>
        <begin position="88"/>
        <end position="110"/>
    </location>
</feature>
<feature type="transmembrane region" description="Helical" evidence="1">
    <location>
        <begin position="157"/>
        <end position="177"/>
    </location>
</feature>
<keyword evidence="1" id="KW-0812">Transmembrane</keyword>
<gene>
    <name evidence="2" type="ORF">SAMN05216290_2567</name>
</gene>
<reference evidence="3" key="1">
    <citation type="submission" date="2016-10" db="EMBL/GenBank/DDBJ databases">
        <authorList>
            <person name="Varghese N."/>
            <person name="Submissions S."/>
        </authorList>
    </citation>
    <scope>NUCLEOTIDE SEQUENCE [LARGE SCALE GENOMIC DNA]</scope>
    <source>
        <strain evidence="3">CGMCC 1.12402</strain>
    </source>
</reference>
<evidence type="ECO:0000313" key="2">
    <source>
        <dbReference type="EMBL" id="SEW29583.1"/>
    </source>
</evidence>
<dbReference type="Proteomes" id="UP000199437">
    <property type="component" value="Unassembled WGS sequence"/>
</dbReference>